<reference evidence="2" key="2">
    <citation type="journal article" date="2015" name="Fish Shellfish Immunol.">
        <title>Early steps in the European eel (Anguilla anguilla)-Vibrio vulnificus interaction in the gills: Role of the RtxA13 toxin.</title>
        <authorList>
            <person name="Callol A."/>
            <person name="Pajuelo D."/>
            <person name="Ebbesson L."/>
            <person name="Teles M."/>
            <person name="MacKenzie S."/>
            <person name="Amaro C."/>
        </authorList>
    </citation>
    <scope>NUCLEOTIDE SEQUENCE</scope>
</reference>
<proteinExistence type="predicted"/>
<evidence type="ECO:0000256" key="1">
    <source>
        <dbReference type="SAM" id="MobiDB-lite"/>
    </source>
</evidence>
<feature type="compositionally biased region" description="Basic residues" evidence="1">
    <location>
        <begin position="1"/>
        <end position="11"/>
    </location>
</feature>
<accession>A0A0E9WYV7</accession>
<sequence>MKKQTKRKHPIHWALVKGRGKETKKQQNTFQLRTGSGDYSPPPGSTGRLLTEK</sequence>
<dbReference type="AlphaFoldDB" id="A0A0E9WYV7"/>
<organism evidence="2">
    <name type="scientific">Anguilla anguilla</name>
    <name type="common">European freshwater eel</name>
    <name type="synonym">Muraena anguilla</name>
    <dbReference type="NCBI Taxonomy" id="7936"/>
    <lineage>
        <taxon>Eukaryota</taxon>
        <taxon>Metazoa</taxon>
        <taxon>Chordata</taxon>
        <taxon>Craniata</taxon>
        <taxon>Vertebrata</taxon>
        <taxon>Euteleostomi</taxon>
        <taxon>Actinopterygii</taxon>
        <taxon>Neopterygii</taxon>
        <taxon>Teleostei</taxon>
        <taxon>Anguilliformes</taxon>
        <taxon>Anguillidae</taxon>
        <taxon>Anguilla</taxon>
    </lineage>
</organism>
<protein>
    <submittedName>
        <fullName evidence="2">Uncharacterized protein</fullName>
    </submittedName>
</protein>
<reference evidence="2" key="1">
    <citation type="submission" date="2014-11" db="EMBL/GenBank/DDBJ databases">
        <authorList>
            <person name="Amaro Gonzalez C."/>
        </authorList>
    </citation>
    <scope>NUCLEOTIDE SEQUENCE</scope>
</reference>
<feature type="region of interest" description="Disordered" evidence="1">
    <location>
        <begin position="1"/>
        <end position="53"/>
    </location>
</feature>
<name>A0A0E9WYV7_ANGAN</name>
<dbReference type="EMBL" id="GBXM01013201">
    <property type="protein sequence ID" value="JAH95376.1"/>
    <property type="molecule type" value="Transcribed_RNA"/>
</dbReference>
<evidence type="ECO:0000313" key="2">
    <source>
        <dbReference type="EMBL" id="JAH95376.1"/>
    </source>
</evidence>